<feature type="transmembrane region" description="Helical" evidence="1">
    <location>
        <begin position="79"/>
        <end position="97"/>
    </location>
</feature>
<name>A0A1M5UJZ4_9GAMM</name>
<keyword evidence="1" id="KW-0812">Transmembrane</keyword>
<dbReference type="AlphaFoldDB" id="A0A1M5UJZ4"/>
<accession>A0A1M5UJZ4</accession>
<feature type="transmembrane region" description="Helical" evidence="1">
    <location>
        <begin position="12"/>
        <end position="31"/>
    </location>
</feature>
<keyword evidence="1" id="KW-0472">Membrane</keyword>
<evidence type="ECO:0000313" key="2">
    <source>
        <dbReference type="EMBL" id="SHH62983.1"/>
    </source>
</evidence>
<dbReference type="Proteomes" id="UP000184268">
    <property type="component" value="Unassembled WGS sequence"/>
</dbReference>
<feature type="transmembrane region" description="Helical" evidence="1">
    <location>
        <begin position="37"/>
        <end position="58"/>
    </location>
</feature>
<gene>
    <name evidence="2" type="ORF">SAMN02745129_2596</name>
</gene>
<feature type="transmembrane region" description="Helical" evidence="1">
    <location>
        <begin position="200"/>
        <end position="219"/>
    </location>
</feature>
<keyword evidence="3" id="KW-1185">Reference proteome</keyword>
<feature type="transmembrane region" description="Helical" evidence="1">
    <location>
        <begin position="117"/>
        <end position="140"/>
    </location>
</feature>
<evidence type="ECO:0000256" key="1">
    <source>
        <dbReference type="SAM" id="Phobius"/>
    </source>
</evidence>
<proteinExistence type="predicted"/>
<dbReference type="RefSeq" id="WP_067655070.1">
    <property type="nucleotide sequence ID" value="NZ_FQXG01000003.1"/>
</dbReference>
<feature type="transmembrane region" description="Helical" evidence="1">
    <location>
        <begin position="174"/>
        <end position="194"/>
    </location>
</feature>
<protein>
    <submittedName>
        <fullName evidence="2">Uncharacterized protein</fullName>
    </submittedName>
</protein>
<organism evidence="2 3">
    <name type="scientific">Ferrimonas marina</name>
    <dbReference type="NCBI Taxonomy" id="299255"/>
    <lineage>
        <taxon>Bacteria</taxon>
        <taxon>Pseudomonadati</taxon>
        <taxon>Pseudomonadota</taxon>
        <taxon>Gammaproteobacteria</taxon>
        <taxon>Alteromonadales</taxon>
        <taxon>Ferrimonadaceae</taxon>
        <taxon>Ferrimonas</taxon>
    </lineage>
</organism>
<dbReference type="EMBL" id="FQXG01000003">
    <property type="protein sequence ID" value="SHH62983.1"/>
    <property type="molecule type" value="Genomic_DNA"/>
</dbReference>
<reference evidence="2 3" key="1">
    <citation type="submission" date="2016-11" db="EMBL/GenBank/DDBJ databases">
        <authorList>
            <person name="Jaros S."/>
            <person name="Januszkiewicz K."/>
            <person name="Wedrychowicz H."/>
        </authorList>
    </citation>
    <scope>NUCLEOTIDE SEQUENCE [LARGE SCALE GENOMIC DNA]</scope>
    <source>
        <strain evidence="2 3">DSM 16917</strain>
    </source>
</reference>
<keyword evidence="1" id="KW-1133">Transmembrane helix</keyword>
<sequence length="227" mass="24588">MTYTQLKDHTRSYPQLFVLSLVVGVIVMHLGTQQPTLWLAVAIQCLVTTGMLKALLLNQNTLLDVLSQAAKAENWSKHAIVRPAFVIALCYAGFAIADWGSDPLPIQGTPNESHSSWNLSLGLLALVLVGGITVASRFLITRCATSSVSNALCGIEKTTASEAQAINFRLQRDLISLFGYLDWIPWLIVGAIILAPVNGVLWLGLILGAYTWSCLVLTVNRIGGARM</sequence>
<evidence type="ECO:0000313" key="3">
    <source>
        <dbReference type="Proteomes" id="UP000184268"/>
    </source>
</evidence>